<feature type="domain" description="HTH cro/C1-type" evidence="2">
    <location>
        <begin position="37"/>
        <end position="91"/>
    </location>
</feature>
<reference evidence="3" key="1">
    <citation type="journal article" date="2015" name="PeerJ">
        <title>First genomic representation of candidate bacterial phylum KSB3 points to enhanced environmental sensing as a trigger of wastewater bulking.</title>
        <authorList>
            <person name="Sekiguchi Y."/>
            <person name="Ohashi A."/>
            <person name="Parks D.H."/>
            <person name="Yamauchi T."/>
            <person name="Tyson G.W."/>
            <person name="Hugenholtz P."/>
        </authorList>
    </citation>
    <scope>NUCLEOTIDE SEQUENCE [LARGE SCALE GENOMIC DNA]</scope>
</reference>
<dbReference type="STRING" id="1499967.U27_06614"/>
<name>A0A081C4X4_VECG1</name>
<dbReference type="Proteomes" id="UP000030661">
    <property type="component" value="Unassembled WGS sequence"/>
</dbReference>
<keyword evidence="4" id="KW-1185">Reference proteome</keyword>
<proteinExistence type="predicted"/>
<evidence type="ECO:0000313" key="4">
    <source>
        <dbReference type="Proteomes" id="UP000030661"/>
    </source>
</evidence>
<dbReference type="AlphaFoldDB" id="A0A081C4X4"/>
<accession>A0A081C4X4</accession>
<protein>
    <recommendedName>
        <fullName evidence="2">HTH cro/C1-type domain-containing protein</fullName>
    </recommendedName>
</protein>
<organism evidence="3">
    <name type="scientific">Vecturithrix granuli</name>
    <dbReference type="NCBI Taxonomy" id="1499967"/>
    <lineage>
        <taxon>Bacteria</taxon>
        <taxon>Candidatus Moduliflexota</taxon>
        <taxon>Candidatus Vecturitrichia</taxon>
        <taxon>Candidatus Vecturitrichales</taxon>
        <taxon>Candidatus Vecturitrichaceae</taxon>
        <taxon>Candidatus Vecturithrix</taxon>
    </lineage>
</organism>
<dbReference type="GO" id="GO:0003677">
    <property type="term" value="F:DNA binding"/>
    <property type="evidence" value="ECO:0007669"/>
    <property type="project" value="InterPro"/>
</dbReference>
<dbReference type="InterPro" id="IPR001387">
    <property type="entry name" value="Cro/C1-type_HTH"/>
</dbReference>
<dbReference type="InterPro" id="IPR010982">
    <property type="entry name" value="Lambda_DNA-bd_dom_sf"/>
</dbReference>
<dbReference type="PROSITE" id="PS50943">
    <property type="entry name" value="HTH_CROC1"/>
    <property type="match status" value="1"/>
</dbReference>
<dbReference type="SUPFAM" id="SSF47413">
    <property type="entry name" value="lambda repressor-like DNA-binding domains"/>
    <property type="match status" value="1"/>
</dbReference>
<gene>
    <name evidence="3" type="ORF">U27_06614</name>
</gene>
<evidence type="ECO:0000313" key="3">
    <source>
        <dbReference type="EMBL" id="GAK59629.1"/>
    </source>
</evidence>
<feature type="region of interest" description="Disordered" evidence="1">
    <location>
        <begin position="91"/>
        <end position="127"/>
    </location>
</feature>
<sequence length="127" mass="14342">MKTPIDTMFNNVEEFFASPANTEEKAWGVIHDFYHLVLTYMEAHQISKADLSKRLGKSRSAVTQMFNKTPNITLKKMIEVADAIGMDIHITSPQVPREQARPKRVPTLPIAPQDDLSQPHTKRSVVA</sequence>
<evidence type="ECO:0000259" key="2">
    <source>
        <dbReference type="PROSITE" id="PS50943"/>
    </source>
</evidence>
<dbReference type="CDD" id="cd00093">
    <property type="entry name" value="HTH_XRE"/>
    <property type="match status" value="1"/>
</dbReference>
<dbReference type="SMART" id="SM00530">
    <property type="entry name" value="HTH_XRE"/>
    <property type="match status" value="1"/>
</dbReference>
<evidence type="ECO:0000256" key="1">
    <source>
        <dbReference type="SAM" id="MobiDB-lite"/>
    </source>
</evidence>
<dbReference type="EMBL" id="DF820470">
    <property type="protein sequence ID" value="GAK59629.1"/>
    <property type="molecule type" value="Genomic_DNA"/>
</dbReference>
<dbReference type="HOGENOM" id="CLU_1966221_0_0_0"/>
<dbReference type="Pfam" id="PF01381">
    <property type="entry name" value="HTH_3"/>
    <property type="match status" value="1"/>
</dbReference>
<dbReference type="Gene3D" id="1.10.260.40">
    <property type="entry name" value="lambda repressor-like DNA-binding domains"/>
    <property type="match status" value="1"/>
</dbReference>